<evidence type="ECO:0000256" key="1">
    <source>
        <dbReference type="SAM" id="MobiDB-lite"/>
    </source>
</evidence>
<gene>
    <name evidence="2" type="ORF">GSTUAT00000884001</name>
</gene>
<evidence type="ECO:0000313" key="2">
    <source>
        <dbReference type="EMBL" id="CUS14990.1"/>
    </source>
</evidence>
<dbReference type="AlphaFoldDB" id="A0A292Q8F2"/>
<sequence length="225" mass="25528">MRAIPRKTPNTLPHSARHCTVPWLLSQGPCLNKGNLLQIPHLPRPSESLYVTSFYPSWAPQLPRIYRHLMLCVQSGTRSTGEKEMPQGYLSWWLSAHFLSPFFKFALDSTLRVVHCSSNYVSALLAPILLLQEFQHARTTVPPLQARKLGEQGTRGNRRLLHHRRPGNFTRKPVHSQEARSEEGKISEVSVRRLFESDNKRGCFSGLLDALRCAGMGGCIRLAFF</sequence>
<evidence type="ECO:0000313" key="3">
    <source>
        <dbReference type="Proteomes" id="UP001412239"/>
    </source>
</evidence>
<organism evidence="2 3">
    <name type="scientific">Tuber aestivum</name>
    <name type="common">summer truffle</name>
    <dbReference type="NCBI Taxonomy" id="59557"/>
    <lineage>
        <taxon>Eukaryota</taxon>
        <taxon>Fungi</taxon>
        <taxon>Dikarya</taxon>
        <taxon>Ascomycota</taxon>
        <taxon>Pezizomycotina</taxon>
        <taxon>Pezizomycetes</taxon>
        <taxon>Pezizales</taxon>
        <taxon>Tuberaceae</taxon>
        <taxon>Tuber</taxon>
    </lineage>
</organism>
<dbReference type="Proteomes" id="UP001412239">
    <property type="component" value="Unassembled WGS sequence"/>
</dbReference>
<dbReference type="EMBL" id="LN890953">
    <property type="protein sequence ID" value="CUS14990.1"/>
    <property type="molecule type" value="Genomic_DNA"/>
</dbReference>
<feature type="region of interest" description="Disordered" evidence="1">
    <location>
        <begin position="164"/>
        <end position="183"/>
    </location>
</feature>
<protein>
    <submittedName>
        <fullName evidence="2">Uncharacterized protein</fullName>
    </submittedName>
</protein>
<proteinExistence type="predicted"/>
<keyword evidence="3" id="KW-1185">Reference proteome</keyword>
<accession>A0A292Q8F2</accession>
<reference evidence="2" key="1">
    <citation type="submission" date="2015-10" db="EMBL/GenBank/DDBJ databases">
        <authorList>
            <person name="Regsiter A."/>
            <person name="william w."/>
        </authorList>
    </citation>
    <scope>NUCLEOTIDE SEQUENCE</scope>
    <source>
        <strain evidence="2">Montdore</strain>
    </source>
</reference>
<name>A0A292Q8F2_9PEZI</name>